<evidence type="ECO:0000259" key="7">
    <source>
        <dbReference type="PROSITE" id="PS50850"/>
    </source>
</evidence>
<dbReference type="Proteomes" id="UP000706039">
    <property type="component" value="Unassembled WGS sequence"/>
</dbReference>
<keyword evidence="5 6" id="KW-0472">Membrane</keyword>
<dbReference type="PANTHER" id="PTHR23505:SF79">
    <property type="entry name" value="PROTEIN SPINSTER"/>
    <property type="match status" value="1"/>
</dbReference>
<name>A0ABS7PXN2_9SPHN</name>
<keyword evidence="3 6" id="KW-0812">Transmembrane</keyword>
<dbReference type="RefSeq" id="WP_222992827.1">
    <property type="nucleotide sequence ID" value="NZ_JAINVV010000013.1"/>
</dbReference>
<evidence type="ECO:0000256" key="6">
    <source>
        <dbReference type="SAM" id="Phobius"/>
    </source>
</evidence>
<feature type="transmembrane region" description="Helical" evidence="6">
    <location>
        <begin position="83"/>
        <end position="103"/>
    </location>
</feature>
<dbReference type="EMBL" id="JAINVV010000013">
    <property type="protein sequence ID" value="MBY8825724.1"/>
    <property type="molecule type" value="Genomic_DNA"/>
</dbReference>
<dbReference type="CDD" id="cd17328">
    <property type="entry name" value="MFS_spinster_like"/>
    <property type="match status" value="1"/>
</dbReference>
<evidence type="ECO:0000256" key="4">
    <source>
        <dbReference type="ARBA" id="ARBA00022989"/>
    </source>
</evidence>
<feature type="transmembrane region" description="Helical" evidence="6">
    <location>
        <begin position="330"/>
        <end position="352"/>
    </location>
</feature>
<dbReference type="PROSITE" id="PS50850">
    <property type="entry name" value="MFS"/>
    <property type="match status" value="1"/>
</dbReference>
<feature type="transmembrane region" description="Helical" evidence="6">
    <location>
        <begin position="398"/>
        <end position="420"/>
    </location>
</feature>
<dbReference type="SUPFAM" id="SSF103473">
    <property type="entry name" value="MFS general substrate transporter"/>
    <property type="match status" value="1"/>
</dbReference>
<evidence type="ECO:0000256" key="3">
    <source>
        <dbReference type="ARBA" id="ARBA00022692"/>
    </source>
</evidence>
<accession>A0ABS7PXN2</accession>
<comment type="caution">
    <text evidence="8">The sequence shown here is derived from an EMBL/GenBank/DDBJ whole genome shotgun (WGS) entry which is preliminary data.</text>
</comment>
<feature type="transmembrane region" description="Helical" evidence="6">
    <location>
        <begin position="232"/>
        <end position="253"/>
    </location>
</feature>
<evidence type="ECO:0000256" key="5">
    <source>
        <dbReference type="ARBA" id="ARBA00023136"/>
    </source>
</evidence>
<proteinExistence type="predicted"/>
<feature type="transmembrane region" description="Helical" evidence="6">
    <location>
        <begin position="12"/>
        <end position="35"/>
    </location>
</feature>
<feature type="transmembrane region" description="Helical" evidence="6">
    <location>
        <begin position="364"/>
        <end position="386"/>
    </location>
</feature>
<feature type="transmembrane region" description="Helical" evidence="6">
    <location>
        <begin position="183"/>
        <end position="203"/>
    </location>
</feature>
<gene>
    <name evidence="8" type="ORF">K7G82_25710</name>
</gene>
<evidence type="ECO:0000256" key="2">
    <source>
        <dbReference type="ARBA" id="ARBA00022448"/>
    </source>
</evidence>
<keyword evidence="2" id="KW-0813">Transport</keyword>
<dbReference type="PANTHER" id="PTHR23505">
    <property type="entry name" value="SPINSTER"/>
    <property type="match status" value="1"/>
</dbReference>
<organism evidence="8 9">
    <name type="scientific">Sphingomonas colocasiae</name>
    <dbReference type="NCBI Taxonomy" id="1848973"/>
    <lineage>
        <taxon>Bacteria</taxon>
        <taxon>Pseudomonadati</taxon>
        <taxon>Pseudomonadota</taxon>
        <taxon>Alphaproteobacteria</taxon>
        <taxon>Sphingomonadales</taxon>
        <taxon>Sphingomonadaceae</taxon>
        <taxon>Sphingomonas</taxon>
    </lineage>
</organism>
<keyword evidence="9" id="KW-1185">Reference proteome</keyword>
<reference evidence="8 9" key="1">
    <citation type="submission" date="2021-08" db="EMBL/GenBank/DDBJ databases">
        <authorList>
            <person name="Tuo L."/>
        </authorList>
    </citation>
    <scope>NUCLEOTIDE SEQUENCE [LARGE SCALE GENOMIC DNA]</scope>
    <source>
        <strain evidence="8 9">JCM 31229</strain>
    </source>
</reference>
<feature type="transmembrane region" description="Helical" evidence="6">
    <location>
        <begin position="268"/>
        <end position="290"/>
    </location>
</feature>
<dbReference type="InterPro" id="IPR020846">
    <property type="entry name" value="MFS_dom"/>
</dbReference>
<evidence type="ECO:0000256" key="1">
    <source>
        <dbReference type="ARBA" id="ARBA00004141"/>
    </source>
</evidence>
<dbReference type="Gene3D" id="1.20.1250.20">
    <property type="entry name" value="MFS general substrate transporter like domains"/>
    <property type="match status" value="2"/>
</dbReference>
<protein>
    <submittedName>
        <fullName evidence="8">MFS transporter</fullName>
    </submittedName>
</protein>
<feature type="transmembrane region" description="Helical" evidence="6">
    <location>
        <begin position="55"/>
        <end position="76"/>
    </location>
</feature>
<dbReference type="InterPro" id="IPR036259">
    <property type="entry name" value="MFS_trans_sf"/>
</dbReference>
<evidence type="ECO:0000313" key="8">
    <source>
        <dbReference type="EMBL" id="MBY8825724.1"/>
    </source>
</evidence>
<feature type="transmembrane region" description="Helical" evidence="6">
    <location>
        <begin position="109"/>
        <end position="131"/>
    </location>
</feature>
<comment type="subcellular location">
    <subcellularLocation>
        <location evidence="1">Membrane</location>
        <topology evidence="1">Multi-pass membrane protein</topology>
    </subcellularLocation>
</comment>
<dbReference type="InterPro" id="IPR044770">
    <property type="entry name" value="MFS_spinster-like"/>
</dbReference>
<dbReference type="Pfam" id="PF07690">
    <property type="entry name" value="MFS_1"/>
    <property type="match status" value="1"/>
</dbReference>
<evidence type="ECO:0000313" key="9">
    <source>
        <dbReference type="Proteomes" id="UP000706039"/>
    </source>
</evidence>
<feature type="domain" description="Major facilitator superfamily (MFS) profile" evidence="7">
    <location>
        <begin position="17"/>
        <end position="425"/>
    </location>
</feature>
<dbReference type="InterPro" id="IPR011701">
    <property type="entry name" value="MFS"/>
</dbReference>
<keyword evidence="4 6" id="KW-1133">Transmembrane helix</keyword>
<feature type="transmembrane region" description="Helical" evidence="6">
    <location>
        <begin position="143"/>
        <end position="171"/>
    </location>
</feature>
<sequence length="435" mass="45145">MSDPQPQQVSERAAAWGLFILFLAYTLSFVDRTILSLLIEPMKRDMGLSDTQISLLQGLAFSLVYTVAGVPIAMVADRRSRRAIVAVGVGFWSFATALCGLAGNFWQLFLARMGVGVGEASLGPCAYSLIADMFPEERRGRAMAIYGAGVKVGAGMALVIGGSVVGYAAAVGMVDTPFGPLRAWQLVFIIVGMPGLIVAALAMTIAEPVRATGAAAAGPPVMPFVRANAKAVAWHFIALGFCATTAVAVTSWVPSFYIRVHGFTAAEIGWTLGLILLITGTLGAYAGGALSDRLSRRGYADATLRAALIGIGVSTLFGPVAMIVPSAPLSLVLLTIATAFAAFCAPSGGAALQRLVPGPYRARMAALFLLVVTLLSGVLGPISVALATDYLFGDDKAIGWSLALVLLVGDVGGAVFLMLCMPHFRESLARQAAGG</sequence>
<feature type="transmembrane region" description="Helical" evidence="6">
    <location>
        <begin position="302"/>
        <end position="324"/>
    </location>
</feature>